<reference evidence="6 7" key="1">
    <citation type="submission" date="2019-06" db="EMBL/GenBank/DDBJ databases">
        <title>Sequencing the genomes of 1000 actinobacteria strains.</title>
        <authorList>
            <person name="Klenk H.-P."/>
        </authorList>
    </citation>
    <scope>NUCLEOTIDE SEQUENCE [LARGE SCALE GENOMIC DNA]</scope>
    <source>
        <strain evidence="6 7">DSM 21947</strain>
    </source>
</reference>
<evidence type="ECO:0000313" key="7">
    <source>
        <dbReference type="Proteomes" id="UP000316560"/>
    </source>
</evidence>
<name>A0A8H2K8T0_9MICO</name>
<dbReference type="AlphaFoldDB" id="A0A8H2K8T0"/>
<dbReference type="PANTHER" id="PTHR45947">
    <property type="entry name" value="SULFOQUINOVOSYL TRANSFERASE SQD2"/>
    <property type="match status" value="1"/>
</dbReference>
<dbReference type="RefSeq" id="WP_141991029.1">
    <property type="nucleotide sequence ID" value="NZ_VFRA01000001.1"/>
</dbReference>
<dbReference type="EMBL" id="VFRA01000001">
    <property type="protein sequence ID" value="TQO20764.1"/>
    <property type="molecule type" value="Genomic_DNA"/>
</dbReference>
<dbReference type="CDD" id="cd03794">
    <property type="entry name" value="GT4_WbuB-like"/>
    <property type="match status" value="1"/>
</dbReference>
<keyword evidence="7" id="KW-1185">Reference proteome</keyword>
<dbReference type="OrthoDB" id="3657271at2"/>
<evidence type="ECO:0000259" key="4">
    <source>
        <dbReference type="Pfam" id="PF00534"/>
    </source>
</evidence>
<evidence type="ECO:0000259" key="5">
    <source>
        <dbReference type="Pfam" id="PF13579"/>
    </source>
</evidence>
<comment type="caution">
    <text evidence="6">The sequence shown here is derived from an EMBL/GenBank/DDBJ whole genome shotgun (WGS) entry which is preliminary data.</text>
</comment>
<feature type="domain" description="Glycosyl transferase family 1" evidence="4">
    <location>
        <begin position="219"/>
        <end position="378"/>
    </location>
</feature>
<dbReference type="InterPro" id="IPR001296">
    <property type="entry name" value="Glyco_trans_1"/>
</dbReference>
<evidence type="ECO:0000256" key="3">
    <source>
        <dbReference type="ARBA" id="ARBA00022679"/>
    </source>
</evidence>
<dbReference type="PANTHER" id="PTHR45947:SF3">
    <property type="entry name" value="SULFOQUINOVOSYL TRANSFERASE SQD2"/>
    <property type="match status" value="1"/>
</dbReference>
<dbReference type="SUPFAM" id="SSF53756">
    <property type="entry name" value="UDP-Glycosyltransferase/glycogen phosphorylase"/>
    <property type="match status" value="1"/>
</dbReference>
<dbReference type="InterPro" id="IPR028098">
    <property type="entry name" value="Glyco_trans_4-like_N"/>
</dbReference>
<dbReference type="Pfam" id="PF00534">
    <property type="entry name" value="Glycos_transf_1"/>
    <property type="match status" value="1"/>
</dbReference>
<accession>A0A8H2K8T0</accession>
<organism evidence="6 7">
    <name type="scientific">Rhodoglobus vestalii</name>
    <dbReference type="NCBI Taxonomy" id="193384"/>
    <lineage>
        <taxon>Bacteria</taxon>
        <taxon>Bacillati</taxon>
        <taxon>Actinomycetota</taxon>
        <taxon>Actinomycetes</taxon>
        <taxon>Micrococcales</taxon>
        <taxon>Microbacteriaceae</taxon>
        <taxon>Rhodoglobus</taxon>
    </lineage>
</organism>
<evidence type="ECO:0000256" key="2">
    <source>
        <dbReference type="ARBA" id="ARBA00022676"/>
    </source>
</evidence>
<dbReference type="Proteomes" id="UP000316560">
    <property type="component" value="Unassembled WGS sequence"/>
</dbReference>
<proteinExistence type="predicted"/>
<gene>
    <name evidence="6" type="ORF">FB472_2416</name>
</gene>
<keyword evidence="3 6" id="KW-0808">Transferase</keyword>
<dbReference type="Gene3D" id="3.40.50.2000">
    <property type="entry name" value="Glycogen Phosphorylase B"/>
    <property type="match status" value="2"/>
</dbReference>
<keyword evidence="2" id="KW-0328">Glycosyltransferase</keyword>
<feature type="domain" description="Glycosyltransferase subfamily 4-like N-terminal" evidence="5">
    <location>
        <begin position="37"/>
        <end position="202"/>
    </location>
</feature>
<evidence type="ECO:0000313" key="6">
    <source>
        <dbReference type="EMBL" id="TQO20764.1"/>
    </source>
</evidence>
<dbReference type="GO" id="GO:1901137">
    <property type="term" value="P:carbohydrate derivative biosynthetic process"/>
    <property type="evidence" value="ECO:0007669"/>
    <property type="project" value="UniProtKB-ARBA"/>
</dbReference>
<dbReference type="Pfam" id="PF13579">
    <property type="entry name" value="Glyco_trans_4_4"/>
    <property type="match status" value="1"/>
</dbReference>
<evidence type="ECO:0000256" key="1">
    <source>
        <dbReference type="ARBA" id="ARBA00021292"/>
    </source>
</evidence>
<sequence>MSVNPTVRSDTPEPSFVGTVAIASRIFAPEPAAASFRLAALANALARSGARMIVITSTFTPDVGGANEVVDDDVTVRRFPVLRNKDGYVRGYLQYLSFDVPLAARLLFARGIKAVVVEPPPTTAAVVRVVCAIRRIPYFYYAADIWSDASTTVANNGVVKVVRAVELWALRGASGVLSVSQTVTQRLAELGVSERVREVGNGVNTDLFAEHGMHYPYGSPYFLYAGTASEVHGATIFVDALALVREIHPKARIIFVGQGADRSELERRGKELGEGAVEFLPRVPPARVAEMLRSAVASLASVKPGVGYDLAFPTKLYASVACGTPAVFAGAGPGAKFVADLHAGWVADYSPDHVAEAMIAALSGDRDSVERRALAERAAQVVSITAIANAGAQFIMDTTFVSGANVRDEPPARNEKR</sequence>
<dbReference type="GO" id="GO:0016758">
    <property type="term" value="F:hexosyltransferase activity"/>
    <property type="evidence" value="ECO:0007669"/>
    <property type="project" value="TreeGrafter"/>
</dbReference>
<protein>
    <recommendedName>
        <fullName evidence="1">D-inositol 3-phosphate glycosyltransferase</fullName>
    </recommendedName>
</protein>
<dbReference type="InterPro" id="IPR050194">
    <property type="entry name" value="Glycosyltransferase_grp1"/>
</dbReference>